<evidence type="ECO:0000256" key="4">
    <source>
        <dbReference type="ARBA" id="ARBA00022490"/>
    </source>
</evidence>
<dbReference type="InterPro" id="IPR007052">
    <property type="entry name" value="CS_dom"/>
</dbReference>
<dbReference type="InterPro" id="IPR008978">
    <property type="entry name" value="HSP20-like_chaperone"/>
</dbReference>
<dbReference type="Gene3D" id="2.60.40.790">
    <property type="match status" value="1"/>
</dbReference>
<dbReference type="OrthoDB" id="5599332at2759"/>
<comment type="subcellular location">
    <subcellularLocation>
        <location evidence="2">Cytoplasm</location>
    </subcellularLocation>
    <subcellularLocation>
        <location evidence="1">Nucleus</location>
    </subcellularLocation>
</comment>
<dbReference type="GO" id="GO:0005634">
    <property type="term" value="C:nucleus"/>
    <property type="evidence" value="ECO:0007669"/>
    <property type="project" value="UniProtKB-SubCell"/>
</dbReference>
<evidence type="ECO:0000259" key="6">
    <source>
        <dbReference type="PROSITE" id="PS51203"/>
    </source>
</evidence>
<evidence type="ECO:0000256" key="3">
    <source>
        <dbReference type="ARBA" id="ARBA00018915"/>
    </source>
</evidence>
<organism evidence="7 8">
    <name type="scientific">Furculomyces boomerangus</name>
    <dbReference type="NCBI Taxonomy" id="61424"/>
    <lineage>
        <taxon>Eukaryota</taxon>
        <taxon>Fungi</taxon>
        <taxon>Fungi incertae sedis</taxon>
        <taxon>Zoopagomycota</taxon>
        <taxon>Kickxellomycotina</taxon>
        <taxon>Harpellomycetes</taxon>
        <taxon>Harpellales</taxon>
        <taxon>Harpellaceae</taxon>
        <taxon>Furculomyces</taxon>
    </lineage>
</organism>
<dbReference type="STRING" id="61424.A0A2T9Z2M9"/>
<evidence type="ECO:0000256" key="1">
    <source>
        <dbReference type="ARBA" id="ARBA00004123"/>
    </source>
</evidence>
<comment type="caution">
    <text evidence="7">The sequence shown here is derived from an EMBL/GenBank/DDBJ whole genome shotgun (WGS) entry which is preliminary data.</text>
</comment>
<sequence>MSKINRLKVNRSLLNPFFEGYKFQVTDEHKSLTEYRFPPSIKTNPYNPNPNNISATSNYFEGMGYKLVQKLSNSNHIFEGPKSNTCLFISTENDLVSFSPFTKENCPFEKLVTIPHDPRNTNNNGYKSAISLDSSTILLFDGYKTVYIIEPKKDAMDVDNSSDFSWEIIGKADLGALETNVYDIYPSGNKNKSDKEMLVEEKTSLGMNNQGNESPYIIILSARKIGSVIHILACVQQTFNVHSNNDEEIFVGIPKPKIFESKETLKHLNSENELESNKDFSTDQNAYKKTKLTDGSSFKGFIQNIKKPSFKFFTHSLLVDTSDIGKKKNGYDTETSKITTLNLERKSCLVSNSIPEYAAYTMHRFDYMLGTEDYPVLLSSQSKTRESPSGSDIPMQPENQICNYNWVQTPTEITIYLELENYIESKNVNVEFTNSTITLTTKGVKKTKDSDKDIESIEFDEIETAIFENKQLFDLVDKQHCYWTIESGKFLTLYLNKHLESLGSSDMVEDGKYSMKWPQLFSVDDGVLETIDPSEIRRVTQSLEKFTNNSGFVGEEKSEQKFMDSEYDIDADNNTKNLKFCVYDYLTGNGKQLFENDGGMDFICQSFESLIQKENILKMRQRAENDGDSIIKLKMPLVCLKHDIDGVVFLPTTTTSSLIDTGSLRGGDTKNLQSPESLSKNIASLELETDDRLNDIGVVEMEAVKVYNALNFVLASKTDKKHVYVDHLHRYAIAAESFKRLYIYRSNNDKSSNSAVQNVVELISQPDTLEKSETVGETGKQSIFGLIPMNNGDSVAILCKRSIFVYDIV</sequence>
<dbReference type="PROSITE" id="PS51203">
    <property type="entry name" value="CS"/>
    <property type="match status" value="1"/>
</dbReference>
<proteinExistence type="predicted"/>
<feature type="domain" description="CS" evidence="6">
    <location>
        <begin position="399"/>
        <end position="521"/>
    </location>
</feature>
<evidence type="ECO:0000313" key="8">
    <source>
        <dbReference type="Proteomes" id="UP000245699"/>
    </source>
</evidence>
<evidence type="ECO:0000256" key="2">
    <source>
        <dbReference type="ARBA" id="ARBA00004496"/>
    </source>
</evidence>
<dbReference type="EMBL" id="MBFT01000066">
    <property type="protein sequence ID" value="PVU98843.1"/>
    <property type="molecule type" value="Genomic_DNA"/>
</dbReference>
<gene>
    <name evidence="7" type="ORF">BB559_001239</name>
</gene>
<keyword evidence="5" id="KW-0539">Nucleus</keyword>
<accession>A0A2T9Z2M9</accession>
<dbReference type="AlphaFoldDB" id="A0A2T9Z2M9"/>
<evidence type="ECO:0000313" key="7">
    <source>
        <dbReference type="EMBL" id="PVU98843.1"/>
    </source>
</evidence>
<dbReference type="SUPFAM" id="SSF49764">
    <property type="entry name" value="HSP20-like chaperones"/>
    <property type="match status" value="1"/>
</dbReference>
<reference evidence="7 8" key="1">
    <citation type="journal article" date="2018" name="MBio">
        <title>Comparative Genomics Reveals the Core Gene Toolbox for the Fungus-Insect Symbiosis.</title>
        <authorList>
            <person name="Wang Y."/>
            <person name="Stata M."/>
            <person name="Wang W."/>
            <person name="Stajich J.E."/>
            <person name="White M.M."/>
            <person name="Moncalvo J.M."/>
        </authorList>
    </citation>
    <scope>NUCLEOTIDE SEQUENCE [LARGE SCALE GENOMIC DNA]</scope>
    <source>
        <strain evidence="7 8">AUS-77-4</strain>
    </source>
</reference>
<dbReference type="GO" id="GO:0005737">
    <property type="term" value="C:cytoplasm"/>
    <property type="evidence" value="ECO:0007669"/>
    <property type="project" value="UniProtKB-SubCell"/>
</dbReference>
<dbReference type="Proteomes" id="UP000245699">
    <property type="component" value="Unassembled WGS sequence"/>
</dbReference>
<dbReference type="PANTHER" id="PTHR21664:SF1">
    <property type="entry name" value="NUDC DOMAIN-CONTAINING PROTEIN 1"/>
    <property type="match status" value="1"/>
</dbReference>
<protein>
    <recommendedName>
        <fullName evidence="3">NudC domain-containing protein 1</fullName>
    </recommendedName>
</protein>
<name>A0A2T9Z2M9_9FUNG</name>
<dbReference type="PANTHER" id="PTHR21664">
    <property type="entry name" value="CHRONIC MYELOGENOUS LEUKEMIA TUMOR ANTIGEN 66"/>
    <property type="match status" value="1"/>
</dbReference>
<dbReference type="Pfam" id="PF04969">
    <property type="entry name" value="CS"/>
    <property type="match status" value="1"/>
</dbReference>
<evidence type="ECO:0000256" key="5">
    <source>
        <dbReference type="ARBA" id="ARBA00023242"/>
    </source>
</evidence>
<dbReference type="InterPro" id="IPR037895">
    <property type="entry name" value="NUDCD1"/>
</dbReference>
<keyword evidence="4" id="KW-0963">Cytoplasm</keyword>
<keyword evidence="8" id="KW-1185">Reference proteome</keyword>